<dbReference type="EMBL" id="MOBQ01000002">
    <property type="protein sequence ID" value="RON52934.1"/>
    <property type="molecule type" value="Genomic_DNA"/>
</dbReference>
<dbReference type="InterPro" id="IPR052399">
    <property type="entry name" value="Phage_Baseplate_Assmbl_Protein"/>
</dbReference>
<dbReference type="Pfam" id="PF26078">
    <property type="entry name" value="Baseplate_J_M"/>
    <property type="match status" value="1"/>
</dbReference>
<evidence type="ECO:0000256" key="1">
    <source>
        <dbReference type="ARBA" id="ARBA00038087"/>
    </source>
</evidence>
<protein>
    <submittedName>
        <fullName evidence="5">Phage baseplate protein</fullName>
    </submittedName>
</protein>
<organism evidence="5 6">
    <name type="scientific">Pseudomonas frederiksbergensis</name>
    <dbReference type="NCBI Taxonomy" id="104087"/>
    <lineage>
        <taxon>Bacteria</taxon>
        <taxon>Pseudomonadati</taxon>
        <taxon>Pseudomonadota</taxon>
        <taxon>Gammaproteobacteria</taxon>
        <taxon>Pseudomonadales</taxon>
        <taxon>Pseudomonadaceae</taxon>
        <taxon>Pseudomonas</taxon>
    </lineage>
</organism>
<sequence length="375" mass="38664">MPFPRPTLSELRTRVAADITSGIPTADGLLRFSNLQILGKSLAGLDHLNYGYLDWISKQAVPYTSSGEFLEAWAALKKVYKKTASAASGSVTFPGTPGKVIDALTEISRSDSVTFTTQTAATVGVGGMVTVQVVADIAGEAGNTPVGSLMTLGTAIDGISSSGAVTTVITGGADQETEDSLFQRMLEAYQNTPNGGSITDYPIWAKTVAGVTRAWCSPNSFGTGTVVVYVMLDAANIDHQGFPQGTNGISPSDNRVTSGNLAAGDQLIVANAIFPLQPVTAMVYVCAPIDSPKNFTITGLTGASLTVRAAVAAAITELFLEQGAPLSDGSFVALSDIESAIAAIASTKGFVITSPVANIPNVLGYLPTLGTITYP</sequence>
<evidence type="ECO:0000259" key="2">
    <source>
        <dbReference type="Pfam" id="PF04865"/>
    </source>
</evidence>
<dbReference type="PANTHER" id="PTHR37829">
    <property type="entry name" value="PHAGE-LIKE ELEMENT PBSX PROTEIN XKDT"/>
    <property type="match status" value="1"/>
</dbReference>
<dbReference type="Proteomes" id="UP000285349">
    <property type="component" value="Unassembled WGS sequence"/>
</dbReference>
<gene>
    <name evidence="5" type="ORF">BK666_02220</name>
</gene>
<accession>A0A423KIE9</accession>
<dbReference type="OrthoDB" id="7565172at2"/>
<comment type="similarity">
    <text evidence="1">Belongs to the Mu gp47/PBSX XkdT family.</text>
</comment>
<feature type="domain" description="Baseplate J-like central" evidence="3">
    <location>
        <begin position="193"/>
        <end position="287"/>
    </location>
</feature>
<comment type="caution">
    <text evidence="5">The sequence shown here is derived from an EMBL/GenBank/DDBJ whole genome shotgun (WGS) entry which is preliminary data.</text>
</comment>
<dbReference type="InterPro" id="IPR058531">
    <property type="entry name" value="Baseplate_J_M"/>
</dbReference>
<evidence type="ECO:0000313" key="5">
    <source>
        <dbReference type="EMBL" id="RON52934.1"/>
    </source>
</evidence>
<evidence type="ECO:0000259" key="3">
    <source>
        <dbReference type="Pfam" id="PF26078"/>
    </source>
</evidence>
<name>A0A423KIE9_9PSED</name>
<dbReference type="PANTHER" id="PTHR37829:SF3">
    <property type="entry name" value="PROTEIN JAYE-RELATED"/>
    <property type="match status" value="1"/>
</dbReference>
<evidence type="ECO:0000259" key="4">
    <source>
        <dbReference type="Pfam" id="PF26079"/>
    </source>
</evidence>
<feature type="domain" description="Baseplate J-like C-terminal" evidence="4">
    <location>
        <begin position="295"/>
        <end position="374"/>
    </location>
</feature>
<dbReference type="AlphaFoldDB" id="A0A423KIE9"/>
<evidence type="ECO:0000313" key="6">
    <source>
        <dbReference type="Proteomes" id="UP000285349"/>
    </source>
</evidence>
<dbReference type="Pfam" id="PF26079">
    <property type="entry name" value="Baseplate_J_C"/>
    <property type="match status" value="1"/>
</dbReference>
<dbReference type="InterPro" id="IPR006949">
    <property type="entry name" value="Barrel_Baseplate_J-like"/>
</dbReference>
<feature type="domain" description="Baseplate protein J-like barrel" evidence="2">
    <location>
        <begin position="90"/>
        <end position="172"/>
    </location>
</feature>
<reference evidence="5 6" key="1">
    <citation type="submission" date="2016-10" db="EMBL/GenBank/DDBJ databases">
        <title>Comparative genome analysis of multiple Pseudomonas spp. focuses on biocontrol and plant growth promoting traits.</title>
        <authorList>
            <person name="Tao X.-Y."/>
            <person name="Taylor C.G."/>
        </authorList>
    </citation>
    <scope>NUCLEOTIDE SEQUENCE [LARGE SCALE GENOMIC DNA]</scope>
    <source>
        <strain evidence="5 6">37A10</strain>
    </source>
</reference>
<dbReference type="InterPro" id="IPR058530">
    <property type="entry name" value="Baseplate_J-like_C"/>
</dbReference>
<proteinExistence type="inferred from homology"/>
<dbReference type="Pfam" id="PF04865">
    <property type="entry name" value="Baseplate_J"/>
    <property type="match status" value="1"/>
</dbReference>
<dbReference type="RefSeq" id="WP_123508088.1">
    <property type="nucleotide sequence ID" value="NZ_MOBQ01000002.1"/>
</dbReference>